<evidence type="ECO:0000313" key="1">
    <source>
        <dbReference type="EMBL" id="EKC79488.1"/>
    </source>
</evidence>
<name>K1UBC9_9ZZZZ</name>
<accession>K1UBC9</accession>
<reference evidence="1" key="1">
    <citation type="journal article" date="2013" name="Environ. Microbiol.">
        <title>Microbiota from the distal guts of lean and obese adolescents exhibit partial functional redundancy besides clear differences in community structure.</title>
        <authorList>
            <person name="Ferrer M."/>
            <person name="Ruiz A."/>
            <person name="Lanza F."/>
            <person name="Haange S.B."/>
            <person name="Oberbach A."/>
            <person name="Till H."/>
            <person name="Bargiela R."/>
            <person name="Campoy C."/>
            <person name="Segura M.T."/>
            <person name="Richter M."/>
            <person name="von Bergen M."/>
            <person name="Seifert J."/>
            <person name="Suarez A."/>
        </authorList>
    </citation>
    <scope>NUCLEOTIDE SEQUENCE</scope>
</reference>
<feature type="non-terminal residue" evidence="1">
    <location>
        <position position="72"/>
    </location>
</feature>
<proteinExistence type="predicted"/>
<dbReference type="EMBL" id="AJWY01001651">
    <property type="protein sequence ID" value="EKC79488.1"/>
    <property type="molecule type" value="Genomic_DNA"/>
</dbReference>
<sequence length="72" mass="7113">MGTKGSNVSNPVGTFTDKNGNTVAYSSVVTGSGTAYTAPAGSLTATGVTAYHGGVAVNPNIIPYGSKLYIVS</sequence>
<gene>
    <name evidence="1" type="ORF">LEA_02384</name>
</gene>
<protein>
    <submittedName>
        <fullName evidence="1">Uncharacterized protein</fullName>
    </submittedName>
</protein>
<dbReference type="AlphaFoldDB" id="K1UBC9"/>
<comment type="caution">
    <text evidence="1">The sequence shown here is derived from an EMBL/GenBank/DDBJ whole genome shotgun (WGS) entry which is preliminary data.</text>
</comment>
<organism evidence="1">
    <name type="scientific">human gut metagenome</name>
    <dbReference type="NCBI Taxonomy" id="408170"/>
    <lineage>
        <taxon>unclassified sequences</taxon>
        <taxon>metagenomes</taxon>
        <taxon>organismal metagenomes</taxon>
    </lineage>
</organism>